<gene>
    <name evidence="2" type="ORF">DFH07DRAFT_846335</name>
</gene>
<keyword evidence="3" id="KW-1185">Reference proteome</keyword>
<feature type="transmembrane region" description="Helical" evidence="1">
    <location>
        <begin position="21"/>
        <end position="38"/>
    </location>
</feature>
<dbReference type="EMBL" id="JARJLG010000174">
    <property type="protein sequence ID" value="KAJ7732573.1"/>
    <property type="molecule type" value="Genomic_DNA"/>
</dbReference>
<keyword evidence="1" id="KW-0812">Transmembrane</keyword>
<organism evidence="2 3">
    <name type="scientific">Mycena maculata</name>
    <dbReference type="NCBI Taxonomy" id="230809"/>
    <lineage>
        <taxon>Eukaryota</taxon>
        <taxon>Fungi</taxon>
        <taxon>Dikarya</taxon>
        <taxon>Basidiomycota</taxon>
        <taxon>Agaricomycotina</taxon>
        <taxon>Agaricomycetes</taxon>
        <taxon>Agaricomycetidae</taxon>
        <taxon>Agaricales</taxon>
        <taxon>Marasmiineae</taxon>
        <taxon>Mycenaceae</taxon>
        <taxon>Mycena</taxon>
    </lineage>
</organism>
<evidence type="ECO:0000313" key="2">
    <source>
        <dbReference type="EMBL" id="KAJ7732573.1"/>
    </source>
</evidence>
<dbReference type="Proteomes" id="UP001215280">
    <property type="component" value="Unassembled WGS sequence"/>
</dbReference>
<protein>
    <submittedName>
        <fullName evidence="2">Uncharacterized protein</fullName>
    </submittedName>
</protein>
<name>A0AAD7I0X9_9AGAR</name>
<sequence>MHGPSKQRATSASSSASRPRAVLAFWILILLITSWSWIQHSAPPCSIALLPTTTERDASAAYSYSIHCSRRRARKP</sequence>
<dbReference type="AlphaFoldDB" id="A0AAD7I0X9"/>
<reference evidence="2" key="1">
    <citation type="submission" date="2023-03" db="EMBL/GenBank/DDBJ databases">
        <title>Massive genome expansion in bonnet fungi (Mycena s.s.) driven by repeated elements and novel gene families across ecological guilds.</title>
        <authorList>
            <consortium name="Lawrence Berkeley National Laboratory"/>
            <person name="Harder C.B."/>
            <person name="Miyauchi S."/>
            <person name="Viragh M."/>
            <person name="Kuo A."/>
            <person name="Thoen E."/>
            <person name="Andreopoulos B."/>
            <person name="Lu D."/>
            <person name="Skrede I."/>
            <person name="Drula E."/>
            <person name="Henrissat B."/>
            <person name="Morin E."/>
            <person name="Kohler A."/>
            <person name="Barry K."/>
            <person name="LaButti K."/>
            <person name="Morin E."/>
            <person name="Salamov A."/>
            <person name="Lipzen A."/>
            <person name="Mereny Z."/>
            <person name="Hegedus B."/>
            <person name="Baldrian P."/>
            <person name="Stursova M."/>
            <person name="Weitz H."/>
            <person name="Taylor A."/>
            <person name="Grigoriev I.V."/>
            <person name="Nagy L.G."/>
            <person name="Martin F."/>
            <person name="Kauserud H."/>
        </authorList>
    </citation>
    <scope>NUCLEOTIDE SEQUENCE</scope>
    <source>
        <strain evidence="2">CBHHK188m</strain>
    </source>
</reference>
<keyword evidence="1" id="KW-1133">Transmembrane helix</keyword>
<proteinExistence type="predicted"/>
<evidence type="ECO:0000256" key="1">
    <source>
        <dbReference type="SAM" id="Phobius"/>
    </source>
</evidence>
<keyword evidence="1" id="KW-0472">Membrane</keyword>
<comment type="caution">
    <text evidence="2">The sequence shown here is derived from an EMBL/GenBank/DDBJ whole genome shotgun (WGS) entry which is preliminary data.</text>
</comment>
<accession>A0AAD7I0X9</accession>
<evidence type="ECO:0000313" key="3">
    <source>
        <dbReference type="Proteomes" id="UP001215280"/>
    </source>
</evidence>